<name>A0ABX0JHK1_9BACL</name>
<comment type="caution">
    <text evidence="1">The sequence shown here is derived from an EMBL/GenBank/DDBJ whole genome shotgun (WGS) entry which is preliminary data.</text>
</comment>
<dbReference type="RefSeq" id="WP_166156247.1">
    <property type="nucleotide sequence ID" value="NZ_JAAOIW010000022.1"/>
</dbReference>
<keyword evidence="2" id="KW-1185">Reference proteome</keyword>
<evidence type="ECO:0000313" key="1">
    <source>
        <dbReference type="EMBL" id="NHN34741.1"/>
    </source>
</evidence>
<organism evidence="1 2">
    <name type="scientific">Paenibacillus agricola</name>
    <dbReference type="NCBI Taxonomy" id="2716264"/>
    <lineage>
        <taxon>Bacteria</taxon>
        <taxon>Bacillati</taxon>
        <taxon>Bacillota</taxon>
        <taxon>Bacilli</taxon>
        <taxon>Bacillales</taxon>
        <taxon>Paenibacillaceae</taxon>
        <taxon>Paenibacillus</taxon>
    </lineage>
</organism>
<evidence type="ECO:0000313" key="2">
    <source>
        <dbReference type="Proteomes" id="UP001165962"/>
    </source>
</evidence>
<dbReference type="EMBL" id="JAAOIW010000022">
    <property type="protein sequence ID" value="NHN34741.1"/>
    <property type="molecule type" value="Genomic_DNA"/>
</dbReference>
<sequence>MDLDYEKIVSDLKMAFPAGTVQFQNGGMAYIPNQVYTDRIEQATSSRWSLELRETDINLSGHYVKAVVRVQIGAYFRDGYGLQKLEAGKALLEDQLAPALDLAVNRAFIHAVDKWQMGWRDLAPHRKNDWGNNPALKHLLNVESGLKKPGQNNLQPSLREIHHCINCKQELSNEEWDALGQITNLNRNKLTYCYPHIPNHYKRLLPDKVRKIFEPTWKPE</sequence>
<accession>A0ABX0JHK1</accession>
<gene>
    <name evidence="1" type="ORF">G9U52_33865</name>
</gene>
<dbReference type="Proteomes" id="UP001165962">
    <property type="component" value="Unassembled WGS sequence"/>
</dbReference>
<reference evidence="1" key="1">
    <citation type="submission" date="2020-03" db="EMBL/GenBank/DDBJ databases">
        <title>Draft sequencing of Paenibacilllus sp. S3N08.</title>
        <authorList>
            <person name="Kim D.-U."/>
        </authorList>
    </citation>
    <scope>NUCLEOTIDE SEQUENCE</scope>
    <source>
        <strain evidence="1">S3N08</strain>
    </source>
</reference>
<proteinExistence type="predicted"/>
<protein>
    <submittedName>
        <fullName evidence="1">Uncharacterized protein</fullName>
    </submittedName>
</protein>